<evidence type="ECO:0000256" key="1">
    <source>
        <dbReference type="ARBA" id="ARBA00004651"/>
    </source>
</evidence>
<dbReference type="GO" id="GO:0005886">
    <property type="term" value="C:plasma membrane"/>
    <property type="evidence" value="ECO:0007669"/>
    <property type="project" value="UniProtKB-SubCell"/>
</dbReference>
<proteinExistence type="predicted"/>
<dbReference type="PANTHER" id="PTHR43341">
    <property type="entry name" value="AMINO ACID PERMEASE"/>
    <property type="match status" value="1"/>
</dbReference>
<comment type="subcellular location">
    <subcellularLocation>
        <location evidence="1">Cell membrane</location>
        <topology evidence="1">Multi-pass membrane protein</topology>
    </subcellularLocation>
</comment>
<feature type="transmembrane region" description="Helical" evidence="9">
    <location>
        <begin position="525"/>
        <end position="545"/>
    </location>
</feature>
<dbReference type="AlphaFoldDB" id="A0AAV9NQI4"/>
<keyword evidence="2" id="KW-0813">Transport</keyword>
<keyword evidence="12" id="KW-1185">Reference proteome</keyword>
<dbReference type="GeneID" id="89968271"/>
<evidence type="ECO:0000313" key="11">
    <source>
        <dbReference type="EMBL" id="KAK5064216.1"/>
    </source>
</evidence>
<evidence type="ECO:0000256" key="5">
    <source>
        <dbReference type="ARBA" id="ARBA00022970"/>
    </source>
</evidence>
<dbReference type="PANTHER" id="PTHR43341:SF1">
    <property type="entry name" value="GENERAL AMINO-ACID PERMEASE GAP1"/>
    <property type="match status" value="1"/>
</dbReference>
<feature type="transmembrane region" description="Helical" evidence="9">
    <location>
        <begin position="438"/>
        <end position="462"/>
    </location>
</feature>
<dbReference type="InterPro" id="IPR004762">
    <property type="entry name" value="Amino_acid_permease_fungi"/>
</dbReference>
<dbReference type="InterPro" id="IPR004841">
    <property type="entry name" value="AA-permease/SLC12A_dom"/>
</dbReference>
<dbReference type="RefSeq" id="XP_064711540.1">
    <property type="nucleotide sequence ID" value="XM_064843680.1"/>
</dbReference>
<feature type="transmembrane region" description="Helical" evidence="9">
    <location>
        <begin position="219"/>
        <end position="241"/>
    </location>
</feature>
<feature type="transmembrane region" description="Helical" evidence="9">
    <location>
        <begin position="193"/>
        <end position="213"/>
    </location>
</feature>
<sequence length="592" mass="64812">MDDKKSWSPESSSGPSAYEGDMGTYKRSFTNRLRESFKRDPNASVTRSASFSAADHKSGYDAEAAVQATALSPLLRRLKGRHLQMIAIGGSIGTGLFVGSGKALAHGGPASLLLAFALTGAMMYCTVQALGELAVLFPVAGSFAAYSTRFLDPAWGFAMGWNYAMQWLVVLPLEIVSASITVDYWVQDMRLNAAWVSIFLILIVIINFFGVKGYGEAEFVFSVVKVTAVIGYILLAILINIMGGRDANGRPDGSYLGFKLWHNPGAFNNGFKGLCSTFVTAAFAFAGTELVGLAAAETENPRKALPSAIKQVFWRITLFYIVSLLLVGTIVAYDDPRLLDGRNSADAKASPFVISIQNAGIEVLPSVMNVVIMISVLSVGNSAIYGSSRTLAALAEQRQAPAFLAYIDRKGRPLYAIILASVLGLLGFLAASHKQQDAFNWMLALSGLSSIFTWSSICLAHIRFRHAWSLQGHGLDELAFRSPVGVIGSWVGLTFNVLVLVAQFWTGFSPVGWKDMSPTELVVNFFQAYLAAPVVLLMYLGYKIWNRTEVLKGRDMDLFTGKREFNVRSLVNEEKADRQNWPAWKKWYKFFC</sequence>
<dbReference type="PROSITE" id="PS00218">
    <property type="entry name" value="AMINO_ACID_PERMEASE_1"/>
    <property type="match status" value="1"/>
</dbReference>
<feature type="transmembrane region" description="Helical" evidence="9">
    <location>
        <begin position="110"/>
        <end position="127"/>
    </location>
</feature>
<feature type="domain" description="Amino acid permease/ SLC12A" evidence="10">
    <location>
        <begin position="82"/>
        <end position="551"/>
    </location>
</feature>
<name>A0AAV9NQI4_9EURO</name>
<evidence type="ECO:0000313" key="12">
    <source>
        <dbReference type="Proteomes" id="UP001358417"/>
    </source>
</evidence>
<keyword evidence="4 9" id="KW-0812">Transmembrane</keyword>
<evidence type="ECO:0000256" key="3">
    <source>
        <dbReference type="ARBA" id="ARBA00022475"/>
    </source>
</evidence>
<evidence type="ECO:0000256" key="7">
    <source>
        <dbReference type="ARBA" id="ARBA00023136"/>
    </source>
</evidence>
<evidence type="ECO:0000256" key="6">
    <source>
        <dbReference type="ARBA" id="ARBA00022989"/>
    </source>
</evidence>
<feature type="transmembrane region" description="Helical" evidence="9">
    <location>
        <begin position="483"/>
        <end position="505"/>
    </location>
</feature>
<evidence type="ECO:0000259" key="10">
    <source>
        <dbReference type="Pfam" id="PF00324"/>
    </source>
</evidence>
<dbReference type="PIRSF" id="PIRSF006060">
    <property type="entry name" value="AA_transporter"/>
    <property type="match status" value="1"/>
</dbReference>
<dbReference type="InterPro" id="IPR004840">
    <property type="entry name" value="Amino_acid_permease_CS"/>
</dbReference>
<dbReference type="Gene3D" id="1.20.1740.10">
    <property type="entry name" value="Amino acid/polyamine transporter I"/>
    <property type="match status" value="1"/>
</dbReference>
<feature type="transmembrane region" description="Helical" evidence="9">
    <location>
        <begin position="163"/>
        <end position="186"/>
    </location>
</feature>
<dbReference type="EMBL" id="JAVRRD010000001">
    <property type="protein sequence ID" value="KAK5064216.1"/>
    <property type="molecule type" value="Genomic_DNA"/>
</dbReference>
<evidence type="ECO:0000256" key="4">
    <source>
        <dbReference type="ARBA" id="ARBA00022692"/>
    </source>
</evidence>
<comment type="caution">
    <text evidence="11">The sequence shown here is derived from an EMBL/GenBank/DDBJ whole genome shotgun (WGS) entry which is preliminary data.</text>
</comment>
<keyword evidence="6 9" id="KW-1133">Transmembrane helix</keyword>
<feature type="region of interest" description="Disordered" evidence="8">
    <location>
        <begin position="1"/>
        <end position="25"/>
    </location>
</feature>
<keyword evidence="5" id="KW-0029">Amino-acid transport</keyword>
<evidence type="ECO:0000256" key="2">
    <source>
        <dbReference type="ARBA" id="ARBA00022448"/>
    </source>
</evidence>
<keyword evidence="3" id="KW-1003">Cell membrane</keyword>
<feature type="transmembrane region" description="Helical" evidence="9">
    <location>
        <begin position="312"/>
        <end position="333"/>
    </location>
</feature>
<dbReference type="Pfam" id="PF00324">
    <property type="entry name" value="AA_permease"/>
    <property type="match status" value="1"/>
</dbReference>
<dbReference type="Proteomes" id="UP001358417">
    <property type="component" value="Unassembled WGS sequence"/>
</dbReference>
<dbReference type="GO" id="GO:0015171">
    <property type="term" value="F:amino acid transmembrane transporter activity"/>
    <property type="evidence" value="ECO:0007669"/>
    <property type="project" value="TreeGrafter"/>
</dbReference>
<accession>A0AAV9NQI4</accession>
<gene>
    <name evidence="11" type="ORF">LTR84_000049</name>
</gene>
<evidence type="ECO:0000256" key="8">
    <source>
        <dbReference type="SAM" id="MobiDB-lite"/>
    </source>
</evidence>
<keyword evidence="7 9" id="KW-0472">Membrane</keyword>
<dbReference type="NCBIfam" id="TIGR00913">
    <property type="entry name" value="2A0310"/>
    <property type="match status" value="1"/>
</dbReference>
<feature type="transmembrane region" description="Helical" evidence="9">
    <location>
        <begin position="85"/>
        <end position="104"/>
    </location>
</feature>
<protein>
    <recommendedName>
        <fullName evidence="10">Amino acid permease/ SLC12A domain-containing protein</fullName>
    </recommendedName>
</protein>
<reference evidence="11 12" key="1">
    <citation type="submission" date="2023-08" db="EMBL/GenBank/DDBJ databases">
        <title>Black Yeasts Isolated from many extreme environments.</title>
        <authorList>
            <person name="Coleine C."/>
            <person name="Stajich J.E."/>
            <person name="Selbmann L."/>
        </authorList>
    </citation>
    <scope>NUCLEOTIDE SEQUENCE [LARGE SCALE GENOMIC DNA]</scope>
    <source>
        <strain evidence="11 12">CCFEE 5792</strain>
    </source>
</reference>
<evidence type="ECO:0000256" key="9">
    <source>
        <dbReference type="SAM" id="Phobius"/>
    </source>
</evidence>
<organism evidence="11 12">
    <name type="scientific">Exophiala bonariae</name>
    <dbReference type="NCBI Taxonomy" id="1690606"/>
    <lineage>
        <taxon>Eukaryota</taxon>
        <taxon>Fungi</taxon>
        <taxon>Dikarya</taxon>
        <taxon>Ascomycota</taxon>
        <taxon>Pezizomycotina</taxon>
        <taxon>Eurotiomycetes</taxon>
        <taxon>Chaetothyriomycetidae</taxon>
        <taxon>Chaetothyriales</taxon>
        <taxon>Herpotrichiellaceae</taxon>
        <taxon>Exophiala</taxon>
    </lineage>
</organism>
<dbReference type="FunFam" id="1.20.1740.10:FF:000017">
    <property type="entry name" value="Amino acid permease"/>
    <property type="match status" value="1"/>
</dbReference>
<dbReference type="InterPro" id="IPR050524">
    <property type="entry name" value="APC_YAT"/>
</dbReference>
<feature type="transmembrane region" description="Helical" evidence="9">
    <location>
        <begin position="413"/>
        <end position="432"/>
    </location>
</feature>